<dbReference type="AlphaFoldDB" id="E4XWA8"/>
<feature type="compositionally biased region" description="Polar residues" evidence="1">
    <location>
        <begin position="226"/>
        <end position="262"/>
    </location>
</feature>
<dbReference type="Proteomes" id="UP000001307">
    <property type="component" value="Unassembled WGS sequence"/>
</dbReference>
<feature type="region of interest" description="Disordered" evidence="1">
    <location>
        <begin position="1"/>
        <end position="30"/>
    </location>
</feature>
<feature type="compositionally biased region" description="Basic residues" evidence="1">
    <location>
        <begin position="546"/>
        <end position="557"/>
    </location>
</feature>
<feature type="compositionally biased region" description="Low complexity" evidence="1">
    <location>
        <begin position="431"/>
        <end position="448"/>
    </location>
</feature>
<dbReference type="OrthoDB" id="10182587at2759"/>
<keyword evidence="3" id="KW-1185">Reference proteome</keyword>
<feature type="region of interest" description="Disordered" evidence="1">
    <location>
        <begin position="178"/>
        <end position="301"/>
    </location>
</feature>
<feature type="compositionally biased region" description="Acidic residues" evidence="1">
    <location>
        <begin position="530"/>
        <end position="542"/>
    </location>
</feature>
<proteinExistence type="predicted"/>
<feature type="region of interest" description="Disordered" evidence="1">
    <location>
        <begin position="529"/>
        <end position="562"/>
    </location>
</feature>
<organism evidence="2">
    <name type="scientific">Oikopleura dioica</name>
    <name type="common">Tunicate</name>
    <dbReference type="NCBI Taxonomy" id="34765"/>
    <lineage>
        <taxon>Eukaryota</taxon>
        <taxon>Metazoa</taxon>
        <taxon>Chordata</taxon>
        <taxon>Tunicata</taxon>
        <taxon>Appendicularia</taxon>
        <taxon>Copelata</taxon>
        <taxon>Oikopleuridae</taxon>
        <taxon>Oikopleura</taxon>
    </lineage>
</organism>
<accession>E4XWA8</accession>
<protein>
    <submittedName>
        <fullName evidence="2">Uncharacterized protein</fullName>
    </submittedName>
</protein>
<feature type="compositionally biased region" description="Polar residues" evidence="1">
    <location>
        <begin position="471"/>
        <end position="499"/>
    </location>
</feature>
<sequence>MVSLRSKSAPRKSKRLQESTKIQKKTVEKAEKRLQIKKKVTAKRSRKQNFDNYCEEVKKEPITPPSSRRGSRCNSPIIIPHFGPVILNYVNARKSKRKPSFKPKNNDWIKKGSKIEFVGPEKRLFRANVQRRGHKKQREYILVDYLYKNSYKTKLPPKNLWLEEPDYDFFQMQNVKANNNNEENTTTKASINPKKSTKKTVEQAKAPAVRSKSSSRAEKQPKQPKKTLSNTSKKTASTSQPPKTPSKQRLPSTSRPRTQKTPRVQARRDSSPEIISQLAFPSPPSEPRSPTRPARVAPPYHVPENPVYNLTSTPVNSLPKPKPFRPWPMSARKPILAGSASPRSIHSGTSSIDLFLRNRRASGPYQQDLADINEEEDFDNEVLMLSPRRDRIRSQPVPRATPRVGLNDYHRRLSFNSQPSGRVLSMPPPASSGSPSPSINSSNGSTSGPRRRPSKRWDDIFATRSPRKLQHSFSQPATSTSRSLHGDFMSQTANSQPLETSTVIHRPGHRNFSESQPSLNNSRRSLNDITIEDEDNMNDEAETLQIKRRSRSKKSKNVKSNSAIWDEAISQIKI</sequence>
<feature type="compositionally biased region" description="Low complexity" evidence="1">
    <location>
        <begin position="178"/>
        <end position="187"/>
    </location>
</feature>
<dbReference type="InParanoid" id="E4XWA8"/>
<evidence type="ECO:0000256" key="1">
    <source>
        <dbReference type="SAM" id="MobiDB-lite"/>
    </source>
</evidence>
<gene>
    <name evidence="2" type="ORF">GSOID_T00006924001</name>
</gene>
<feature type="region of interest" description="Disordered" evidence="1">
    <location>
        <begin position="389"/>
        <end position="499"/>
    </location>
</feature>
<evidence type="ECO:0000313" key="3">
    <source>
        <dbReference type="Proteomes" id="UP000001307"/>
    </source>
</evidence>
<reference evidence="2" key="1">
    <citation type="journal article" date="2010" name="Science">
        <title>Plasticity of animal genome architecture unmasked by rapid evolution of a pelagic tunicate.</title>
        <authorList>
            <person name="Denoeud F."/>
            <person name="Henriet S."/>
            <person name="Mungpakdee S."/>
            <person name="Aury J.M."/>
            <person name="Da Silva C."/>
            <person name="Brinkmann H."/>
            <person name="Mikhaleva J."/>
            <person name="Olsen L.C."/>
            <person name="Jubin C."/>
            <person name="Canestro C."/>
            <person name="Bouquet J.M."/>
            <person name="Danks G."/>
            <person name="Poulain J."/>
            <person name="Campsteijn C."/>
            <person name="Adamski M."/>
            <person name="Cross I."/>
            <person name="Yadetie F."/>
            <person name="Muffato M."/>
            <person name="Louis A."/>
            <person name="Butcher S."/>
            <person name="Tsagkogeorga G."/>
            <person name="Konrad A."/>
            <person name="Singh S."/>
            <person name="Jensen M.F."/>
            <person name="Cong E.H."/>
            <person name="Eikeseth-Otteraa H."/>
            <person name="Noel B."/>
            <person name="Anthouard V."/>
            <person name="Porcel B.M."/>
            <person name="Kachouri-Lafond R."/>
            <person name="Nishino A."/>
            <person name="Ugolini M."/>
            <person name="Chourrout P."/>
            <person name="Nishida H."/>
            <person name="Aasland R."/>
            <person name="Huzurbazar S."/>
            <person name="Westhof E."/>
            <person name="Delsuc F."/>
            <person name="Lehrach H."/>
            <person name="Reinhardt R."/>
            <person name="Weissenbach J."/>
            <person name="Roy S.W."/>
            <person name="Artiguenave F."/>
            <person name="Postlethwait J.H."/>
            <person name="Manak J.R."/>
            <person name="Thompson E.M."/>
            <person name="Jaillon O."/>
            <person name="Du Pasquier L."/>
            <person name="Boudinot P."/>
            <person name="Liberles D.A."/>
            <person name="Volff J.N."/>
            <person name="Philippe H."/>
            <person name="Lenhard B."/>
            <person name="Roest Crollius H."/>
            <person name="Wincker P."/>
            <person name="Chourrout D."/>
        </authorList>
    </citation>
    <scope>NUCLEOTIDE SEQUENCE [LARGE SCALE GENOMIC DNA]</scope>
</reference>
<evidence type="ECO:0000313" key="2">
    <source>
        <dbReference type="EMBL" id="CBY13963.1"/>
    </source>
</evidence>
<dbReference type="EMBL" id="FN653238">
    <property type="protein sequence ID" value="CBY13963.1"/>
    <property type="molecule type" value="Genomic_DNA"/>
</dbReference>
<name>E4XWA8_OIKDI</name>